<keyword evidence="2" id="KW-0472">Membrane</keyword>
<feature type="transmembrane region" description="Helical" evidence="2">
    <location>
        <begin position="116"/>
        <end position="137"/>
    </location>
</feature>
<dbReference type="AlphaFoldDB" id="A0A914XEW8"/>
<accession>A0A914XEW8</accession>
<proteinExistence type="predicted"/>
<dbReference type="Gene3D" id="1.20.1070.10">
    <property type="entry name" value="Rhodopsin 7-helix transmembrane proteins"/>
    <property type="match status" value="1"/>
</dbReference>
<dbReference type="Pfam" id="PF10323">
    <property type="entry name" value="7TM_GPCR_Srv"/>
    <property type="match status" value="1"/>
</dbReference>
<evidence type="ECO:0000256" key="1">
    <source>
        <dbReference type="SAM" id="MobiDB-lite"/>
    </source>
</evidence>
<organism evidence="3 4">
    <name type="scientific">Plectus sambesii</name>
    <dbReference type="NCBI Taxonomy" id="2011161"/>
    <lineage>
        <taxon>Eukaryota</taxon>
        <taxon>Metazoa</taxon>
        <taxon>Ecdysozoa</taxon>
        <taxon>Nematoda</taxon>
        <taxon>Chromadorea</taxon>
        <taxon>Plectida</taxon>
        <taxon>Plectina</taxon>
        <taxon>Plectoidea</taxon>
        <taxon>Plectidae</taxon>
        <taxon>Plectus</taxon>
    </lineage>
</organism>
<reference evidence="4" key="1">
    <citation type="submission" date="2022-11" db="UniProtKB">
        <authorList>
            <consortium name="WormBaseParasite"/>
        </authorList>
    </citation>
    <scope>IDENTIFICATION</scope>
</reference>
<dbReference type="InterPro" id="IPR019426">
    <property type="entry name" value="7TM_GPCR_serpentine_rcpt_Srv"/>
</dbReference>
<dbReference type="SUPFAM" id="SSF81321">
    <property type="entry name" value="Family A G protein-coupled receptor-like"/>
    <property type="match status" value="1"/>
</dbReference>
<dbReference type="WBParaSite" id="PSAMB.scaffold778size41453.g8698.t1">
    <property type="protein sequence ID" value="PSAMB.scaffold778size41453.g8698.t1"/>
    <property type="gene ID" value="PSAMB.scaffold778size41453.g8698"/>
</dbReference>
<feature type="transmembrane region" description="Helical" evidence="2">
    <location>
        <begin position="149"/>
        <end position="169"/>
    </location>
</feature>
<feature type="region of interest" description="Disordered" evidence="1">
    <location>
        <begin position="24"/>
        <end position="54"/>
    </location>
</feature>
<sequence>MYVTVLITAIRVSKKLKATKVGPWGAVGDATETNDSSNSNIDEDGAKSYPKRSLGSRNAAIHKSIPVEGPYVGSDDAGNHAHQGVEMRRKALRNADKQKKQITASRKMAYDRELRLAVCGFLMFLCMLVYFIFLLGVVVSRDIGFQFSFLWNISSDIVSCISPYTLIIMSKQTRVAIKRLVKCRRI</sequence>
<keyword evidence="2" id="KW-0812">Transmembrane</keyword>
<evidence type="ECO:0000313" key="3">
    <source>
        <dbReference type="Proteomes" id="UP000887566"/>
    </source>
</evidence>
<name>A0A914XEW8_9BILA</name>
<dbReference type="Proteomes" id="UP000887566">
    <property type="component" value="Unplaced"/>
</dbReference>
<keyword evidence="3" id="KW-1185">Reference proteome</keyword>
<protein>
    <submittedName>
        <fullName evidence="4">Uncharacterized protein</fullName>
    </submittedName>
</protein>
<keyword evidence="2" id="KW-1133">Transmembrane helix</keyword>
<evidence type="ECO:0000313" key="4">
    <source>
        <dbReference type="WBParaSite" id="PSAMB.scaffold778size41453.g8698.t1"/>
    </source>
</evidence>
<feature type="compositionally biased region" description="Polar residues" evidence="1">
    <location>
        <begin position="31"/>
        <end position="40"/>
    </location>
</feature>
<evidence type="ECO:0000256" key="2">
    <source>
        <dbReference type="SAM" id="Phobius"/>
    </source>
</evidence>